<protein>
    <submittedName>
        <fullName evidence="2">2,3-bisphosphoglycerate-dependent phosphoglycerate mutase</fullName>
    </submittedName>
</protein>
<dbReference type="EMBL" id="FMVM01000011">
    <property type="protein sequence ID" value="SCY89788.1"/>
    <property type="molecule type" value="Genomic_DNA"/>
</dbReference>
<dbReference type="PANTHER" id="PTHR48100">
    <property type="entry name" value="BROAD-SPECIFICITY PHOSPHATASE YOR283W-RELATED"/>
    <property type="match status" value="1"/>
</dbReference>
<dbReference type="AlphaFoldDB" id="A0A1G5JPZ2"/>
<dbReference type="SMART" id="SM00855">
    <property type="entry name" value="PGAM"/>
    <property type="match status" value="1"/>
</dbReference>
<evidence type="ECO:0000256" key="1">
    <source>
        <dbReference type="SAM" id="MobiDB-lite"/>
    </source>
</evidence>
<gene>
    <name evidence="2" type="ORF">SAMN05720606_111203</name>
</gene>
<dbReference type="InterPro" id="IPR029033">
    <property type="entry name" value="His_PPase_superfam"/>
</dbReference>
<sequence length="191" mass="21686">MESIYLIRHAKAEGQEPYASLTDEGCSQAEKLADVLSGHGISYIVSSPWKRAVQTAMPLGAAIEQHIHTDERLQERVLSTRDLPDWLDVLKRTYEDEDWAAEGGESSRVAAARALALLKECWRRPERHGAVVTHGNLLSLIIRYYDPSFGYAEWAKLSNPDVYVLKREQESTSEEEYEEGKQPAISRLWLD</sequence>
<dbReference type="GO" id="GO:0005737">
    <property type="term" value="C:cytoplasm"/>
    <property type="evidence" value="ECO:0007669"/>
    <property type="project" value="TreeGrafter"/>
</dbReference>
<name>A0A1G5JPZ2_9BACL</name>
<dbReference type="PANTHER" id="PTHR48100:SF1">
    <property type="entry name" value="HISTIDINE PHOSPHATASE FAMILY PROTEIN-RELATED"/>
    <property type="match status" value="1"/>
</dbReference>
<dbReference type="CDD" id="cd07067">
    <property type="entry name" value="HP_PGM_like"/>
    <property type="match status" value="1"/>
</dbReference>
<evidence type="ECO:0000313" key="2">
    <source>
        <dbReference type="EMBL" id="SCY89788.1"/>
    </source>
</evidence>
<dbReference type="Proteomes" id="UP000198538">
    <property type="component" value="Unassembled WGS sequence"/>
</dbReference>
<keyword evidence="3" id="KW-1185">Reference proteome</keyword>
<dbReference type="InterPro" id="IPR050275">
    <property type="entry name" value="PGM_Phosphatase"/>
</dbReference>
<feature type="region of interest" description="Disordered" evidence="1">
    <location>
        <begin position="170"/>
        <end position="191"/>
    </location>
</feature>
<reference evidence="3" key="1">
    <citation type="submission" date="2016-10" db="EMBL/GenBank/DDBJ databases">
        <authorList>
            <person name="Varghese N."/>
            <person name="Submissions S."/>
        </authorList>
    </citation>
    <scope>NUCLEOTIDE SEQUENCE [LARGE SCALE GENOMIC DNA]</scope>
    <source>
        <strain evidence="3">BL9</strain>
    </source>
</reference>
<dbReference type="Pfam" id="PF00300">
    <property type="entry name" value="His_Phos_1"/>
    <property type="match status" value="1"/>
</dbReference>
<dbReference type="SUPFAM" id="SSF53254">
    <property type="entry name" value="Phosphoglycerate mutase-like"/>
    <property type="match status" value="1"/>
</dbReference>
<organism evidence="2 3">
    <name type="scientific">Paenibacillus polysaccharolyticus</name>
    <dbReference type="NCBI Taxonomy" id="582692"/>
    <lineage>
        <taxon>Bacteria</taxon>
        <taxon>Bacillati</taxon>
        <taxon>Bacillota</taxon>
        <taxon>Bacilli</taxon>
        <taxon>Bacillales</taxon>
        <taxon>Paenibacillaceae</taxon>
        <taxon>Paenibacillus</taxon>
    </lineage>
</organism>
<dbReference type="InterPro" id="IPR013078">
    <property type="entry name" value="His_Pase_superF_clade-1"/>
</dbReference>
<dbReference type="Gene3D" id="3.40.50.1240">
    <property type="entry name" value="Phosphoglycerate mutase-like"/>
    <property type="match status" value="1"/>
</dbReference>
<dbReference type="STRING" id="582692.SAMN05720606_111203"/>
<accession>A0A1G5JPZ2</accession>
<dbReference type="GO" id="GO:0016791">
    <property type="term" value="F:phosphatase activity"/>
    <property type="evidence" value="ECO:0007669"/>
    <property type="project" value="TreeGrafter"/>
</dbReference>
<evidence type="ECO:0000313" key="3">
    <source>
        <dbReference type="Proteomes" id="UP000198538"/>
    </source>
</evidence>
<proteinExistence type="predicted"/>
<dbReference type="RefSeq" id="WP_090922149.1">
    <property type="nucleotide sequence ID" value="NZ_FMVM01000011.1"/>
</dbReference>